<sequence length="425" mass="46610">VEAFTKLEQDGAALMPLRKAGLARFSESGYPTLRDEDWRFTNVKPIDELPFRPTIDPLGQEIGQEQLGSVTFGQLDADRLVFVDGHFNAALSQIGDQPSGVRVTHLSSGLAGFELELGSLSGGDDNPFVALNDAFFTDGAIIQIADAQRLAKPVHLLFVTTASGDGEAAHIRNWIVAGANTQGTIIESHLSLGQAATVTNVVTESRIGDGANIEHIKFQDQSNRAFHLASLHSELGRDAQYTFHSIALGARLSRNNLRMRLARPGIECVLNGLYMLRGQQLADHHMIVEHAAPHCDSHEYFNGILDDQSRGVFHGRILVQPGAQKTDAKQTNKNLLLSDDATANTKPQLEIYADDVKCTHGATIGEMDDDAIFYLRTRGLDPSTARRMLLHGFAGEIVERIRHDAVREELDALVWGRLEAVHKFD</sequence>
<dbReference type="Pfam" id="PF19295">
    <property type="entry name" value="SufBD_N"/>
    <property type="match status" value="1"/>
</dbReference>
<dbReference type="NCBIfam" id="TIGR01981">
    <property type="entry name" value="sufD"/>
    <property type="match status" value="1"/>
</dbReference>
<name>A0A382C0B6_9ZZZZ</name>
<evidence type="ECO:0008006" key="4">
    <source>
        <dbReference type="Google" id="ProtNLM"/>
    </source>
</evidence>
<evidence type="ECO:0000259" key="2">
    <source>
        <dbReference type="Pfam" id="PF19295"/>
    </source>
</evidence>
<reference evidence="3" key="1">
    <citation type="submission" date="2018-05" db="EMBL/GenBank/DDBJ databases">
        <authorList>
            <person name="Lanie J.A."/>
            <person name="Ng W.-L."/>
            <person name="Kazmierczak K.M."/>
            <person name="Andrzejewski T.M."/>
            <person name="Davidsen T.M."/>
            <person name="Wayne K.J."/>
            <person name="Tettelin H."/>
            <person name="Glass J.I."/>
            <person name="Rusch D."/>
            <person name="Podicherti R."/>
            <person name="Tsui H.-C.T."/>
            <person name="Winkler M.E."/>
        </authorList>
    </citation>
    <scope>NUCLEOTIDE SEQUENCE</scope>
</reference>
<organism evidence="3">
    <name type="scientific">marine metagenome</name>
    <dbReference type="NCBI Taxonomy" id="408172"/>
    <lineage>
        <taxon>unclassified sequences</taxon>
        <taxon>metagenomes</taxon>
        <taxon>ecological metagenomes</taxon>
    </lineage>
</organism>
<dbReference type="PANTHER" id="PTHR43575:SF1">
    <property type="entry name" value="PROTEIN ABCI7, CHLOROPLASTIC"/>
    <property type="match status" value="1"/>
</dbReference>
<gene>
    <name evidence="3" type="ORF">METZ01_LOCUS172342</name>
</gene>
<dbReference type="GO" id="GO:0016226">
    <property type="term" value="P:iron-sulfur cluster assembly"/>
    <property type="evidence" value="ECO:0007669"/>
    <property type="project" value="InterPro"/>
</dbReference>
<dbReference type="PANTHER" id="PTHR43575">
    <property type="entry name" value="PROTEIN ABCI7, CHLOROPLASTIC"/>
    <property type="match status" value="1"/>
</dbReference>
<dbReference type="SUPFAM" id="SSF101960">
    <property type="entry name" value="Stabilizer of iron transporter SufD"/>
    <property type="match status" value="1"/>
</dbReference>
<dbReference type="InterPro" id="IPR037284">
    <property type="entry name" value="SUF_FeS_clus_asmbl_SufBD_sf"/>
</dbReference>
<dbReference type="EMBL" id="UINC01032206">
    <property type="protein sequence ID" value="SVB19488.1"/>
    <property type="molecule type" value="Genomic_DNA"/>
</dbReference>
<dbReference type="InterPro" id="IPR011542">
    <property type="entry name" value="SUF_FeS_clus_asmbl_SufD"/>
</dbReference>
<dbReference type="Pfam" id="PF01458">
    <property type="entry name" value="SUFBD_core"/>
    <property type="match status" value="1"/>
</dbReference>
<feature type="non-terminal residue" evidence="3">
    <location>
        <position position="1"/>
    </location>
</feature>
<evidence type="ECO:0000313" key="3">
    <source>
        <dbReference type="EMBL" id="SVB19488.1"/>
    </source>
</evidence>
<feature type="domain" description="SUF system FeS cluster assembly SufBD N-terminal" evidence="2">
    <location>
        <begin position="12"/>
        <end position="155"/>
    </location>
</feature>
<evidence type="ECO:0000259" key="1">
    <source>
        <dbReference type="Pfam" id="PF01458"/>
    </source>
</evidence>
<feature type="domain" description="SUF system FeS cluster assembly SufBD core" evidence="1">
    <location>
        <begin position="163"/>
        <end position="393"/>
    </location>
</feature>
<accession>A0A382C0B6</accession>
<protein>
    <recommendedName>
        <fullName evidence="4">Fe-S cluster assembly protein SufD</fullName>
    </recommendedName>
</protein>
<proteinExistence type="predicted"/>
<dbReference type="InterPro" id="IPR000825">
    <property type="entry name" value="SUF_FeS_clus_asmbl_SufBD_core"/>
</dbReference>
<dbReference type="InterPro" id="IPR045595">
    <property type="entry name" value="SufBD_N"/>
</dbReference>
<dbReference type="InterPro" id="IPR055346">
    <property type="entry name" value="Fe-S_cluster_assembly_SufBD"/>
</dbReference>
<dbReference type="AlphaFoldDB" id="A0A382C0B6"/>